<protein>
    <submittedName>
        <fullName evidence="7">TetR/AcrR family transcriptional regulator</fullName>
    </submittedName>
</protein>
<proteinExistence type="predicted"/>
<feature type="region of interest" description="Disordered" evidence="5">
    <location>
        <begin position="215"/>
        <end position="235"/>
    </location>
</feature>
<dbReference type="InterPro" id="IPR050109">
    <property type="entry name" value="HTH-type_TetR-like_transc_reg"/>
</dbReference>
<dbReference type="Gene3D" id="1.10.10.60">
    <property type="entry name" value="Homeodomain-like"/>
    <property type="match status" value="1"/>
</dbReference>
<keyword evidence="3" id="KW-0804">Transcription</keyword>
<feature type="DNA-binding region" description="H-T-H motif" evidence="4">
    <location>
        <begin position="35"/>
        <end position="54"/>
    </location>
</feature>
<dbReference type="PROSITE" id="PS50977">
    <property type="entry name" value="HTH_TETR_2"/>
    <property type="match status" value="1"/>
</dbReference>
<evidence type="ECO:0000259" key="6">
    <source>
        <dbReference type="PROSITE" id="PS50977"/>
    </source>
</evidence>
<sequence>MPRPPGHGPDYEVRRQKIIDAAAELFARQGYAATSVNELGRSVGLAKGALYYYIVSKENLLIEIQSRVMRPLLLRAGQIAQLGTDPVLRLRLLSESLLTIIFRRLDHIWVYEHDYRSLSGAELETLLEQRAAFEQQVTSLITETVDEGVFRALEPRLATVQFLNMHNHTYQWVRPGGQWDPTFLSREYCATLFRGFGASDEVLRDLEKRAEAFTRDHPELPLDPEGLWRPSPVGR</sequence>
<dbReference type="InterPro" id="IPR001647">
    <property type="entry name" value="HTH_TetR"/>
</dbReference>
<evidence type="ECO:0000256" key="1">
    <source>
        <dbReference type="ARBA" id="ARBA00023015"/>
    </source>
</evidence>
<dbReference type="SUPFAM" id="SSF48498">
    <property type="entry name" value="Tetracyclin repressor-like, C-terminal domain"/>
    <property type="match status" value="1"/>
</dbReference>
<gene>
    <name evidence="7" type="ORF">OG626_35385</name>
</gene>
<evidence type="ECO:0000256" key="3">
    <source>
        <dbReference type="ARBA" id="ARBA00023163"/>
    </source>
</evidence>
<dbReference type="SUPFAM" id="SSF46689">
    <property type="entry name" value="Homeodomain-like"/>
    <property type="match status" value="1"/>
</dbReference>
<dbReference type="GO" id="GO:0000976">
    <property type="term" value="F:transcription cis-regulatory region binding"/>
    <property type="evidence" value="ECO:0007669"/>
    <property type="project" value="TreeGrafter"/>
</dbReference>
<keyword evidence="1" id="KW-0805">Transcription regulation</keyword>
<dbReference type="Pfam" id="PF17932">
    <property type="entry name" value="TetR_C_24"/>
    <property type="match status" value="1"/>
</dbReference>
<reference evidence="7" key="1">
    <citation type="submission" date="2022-10" db="EMBL/GenBank/DDBJ databases">
        <title>The complete genomes of actinobacterial strains from the NBC collection.</title>
        <authorList>
            <person name="Joergensen T.S."/>
            <person name="Alvarez Arevalo M."/>
            <person name="Sterndorff E.B."/>
            <person name="Faurdal D."/>
            <person name="Vuksanovic O."/>
            <person name="Mourched A.-S."/>
            <person name="Charusanti P."/>
            <person name="Shaw S."/>
            <person name="Blin K."/>
            <person name="Weber T."/>
        </authorList>
    </citation>
    <scope>NUCLEOTIDE SEQUENCE</scope>
    <source>
        <strain evidence="7">NBC_01401</strain>
    </source>
</reference>
<feature type="domain" description="HTH tetR-type" evidence="6">
    <location>
        <begin position="12"/>
        <end position="72"/>
    </location>
</feature>
<evidence type="ECO:0000313" key="7">
    <source>
        <dbReference type="EMBL" id="WTY99816.1"/>
    </source>
</evidence>
<accession>A0AAU3H5V6</accession>
<dbReference type="EMBL" id="CP109535">
    <property type="protein sequence ID" value="WTY99816.1"/>
    <property type="molecule type" value="Genomic_DNA"/>
</dbReference>
<dbReference type="InterPro" id="IPR036271">
    <property type="entry name" value="Tet_transcr_reg_TetR-rel_C_sf"/>
</dbReference>
<dbReference type="InterPro" id="IPR009057">
    <property type="entry name" value="Homeodomain-like_sf"/>
</dbReference>
<dbReference type="GO" id="GO:0003700">
    <property type="term" value="F:DNA-binding transcription factor activity"/>
    <property type="evidence" value="ECO:0007669"/>
    <property type="project" value="TreeGrafter"/>
</dbReference>
<keyword evidence="2 4" id="KW-0238">DNA-binding</keyword>
<dbReference type="Gene3D" id="1.10.357.10">
    <property type="entry name" value="Tetracycline Repressor, domain 2"/>
    <property type="match status" value="1"/>
</dbReference>
<dbReference type="Pfam" id="PF00440">
    <property type="entry name" value="TetR_N"/>
    <property type="match status" value="1"/>
</dbReference>
<dbReference type="PRINTS" id="PR00455">
    <property type="entry name" value="HTHTETR"/>
</dbReference>
<dbReference type="PANTHER" id="PTHR30055">
    <property type="entry name" value="HTH-TYPE TRANSCRIPTIONAL REGULATOR RUTR"/>
    <property type="match status" value="1"/>
</dbReference>
<dbReference type="InterPro" id="IPR041490">
    <property type="entry name" value="KstR2_TetR_C"/>
</dbReference>
<dbReference type="PANTHER" id="PTHR30055:SF234">
    <property type="entry name" value="HTH-TYPE TRANSCRIPTIONAL REGULATOR BETI"/>
    <property type="match status" value="1"/>
</dbReference>
<name>A0AAU3H5V6_9ACTN</name>
<evidence type="ECO:0000256" key="5">
    <source>
        <dbReference type="SAM" id="MobiDB-lite"/>
    </source>
</evidence>
<organism evidence="7">
    <name type="scientific">Streptomyces sp. NBC_01401</name>
    <dbReference type="NCBI Taxonomy" id="2903854"/>
    <lineage>
        <taxon>Bacteria</taxon>
        <taxon>Bacillati</taxon>
        <taxon>Actinomycetota</taxon>
        <taxon>Actinomycetes</taxon>
        <taxon>Kitasatosporales</taxon>
        <taxon>Streptomycetaceae</taxon>
        <taxon>Streptomyces</taxon>
    </lineage>
</organism>
<dbReference type="AlphaFoldDB" id="A0AAU3H5V6"/>
<evidence type="ECO:0000256" key="4">
    <source>
        <dbReference type="PROSITE-ProRule" id="PRU00335"/>
    </source>
</evidence>
<evidence type="ECO:0000256" key="2">
    <source>
        <dbReference type="ARBA" id="ARBA00023125"/>
    </source>
</evidence>